<dbReference type="Gene3D" id="1.10.510.10">
    <property type="entry name" value="Transferase(Phosphotransferase) domain 1"/>
    <property type="match status" value="1"/>
</dbReference>
<organism evidence="8 9">
    <name type="scientific">Citrus x changshan-huyou</name>
    <dbReference type="NCBI Taxonomy" id="2935761"/>
    <lineage>
        <taxon>Eukaryota</taxon>
        <taxon>Viridiplantae</taxon>
        <taxon>Streptophyta</taxon>
        <taxon>Embryophyta</taxon>
        <taxon>Tracheophyta</taxon>
        <taxon>Spermatophyta</taxon>
        <taxon>Magnoliopsida</taxon>
        <taxon>eudicotyledons</taxon>
        <taxon>Gunneridae</taxon>
        <taxon>Pentapetalae</taxon>
        <taxon>rosids</taxon>
        <taxon>malvids</taxon>
        <taxon>Sapindales</taxon>
        <taxon>Rutaceae</taxon>
        <taxon>Aurantioideae</taxon>
        <taxon>Citrus</taxon>
    </lineage>
</organism>
<dbReference type="Pfam" id="PF07714">
    <property type="entry name" value="PK_Tyr_Ser-Thr"/>
    <property type="match status" value="1"/>
</dbReference>
<keyword evidence="9" id="KW-1185">Reference proteome</keyword>
<keyword evidence="4" id="KW-0677">Repeat</keyword>
<dbReference type="InterPro" id="IPR008266">
    <property type="entry name" value="Tyr_kinase_AS"/>
</dbReference>
<dbReference type="InterPro" id="IPR001245">
    <property type="entry name" value="Ser-Thr/Tyr_kinase_cat_dom"/>
</dbReference>
<dbReference type="GO" id="GO:0016020">
    <property type="term" value="C:membrane"/>
    <property type="evidence" value="ECO:0007669"/>
    <property type="project" value="UniProtKB-SubCell"/>
</dbReference>
<evidence type="ECO:0000256" key="4">
    <source>
        <dbReference type="ARBA" id="ARBA00022737"/>
    </source>
</evidence>
<gene>
    <name evidence="8" type="ORF">WN944_023344</name>
</gene>
<protein>
    <recommendedName>
        <fullName evidence="7">Protein kinase domain-containing protein</fullName>
    </recommendedName>
</protein>
<keyword evidence="6" id="KW-0472">Membrane</keyword>
<evidence type="ECO:0000256" key="3">
    <source>
        <dbReference type="ARBA" id="ARBA00022692"/>
    </source>
</evidence>
<evidence type="ECO:0000256" key="1">
    <source>
        <dbReference type="ARBA" id="ARBA00004370"/>
    </source>
</evidence>
<dbReference type="PROSITE" id="PS50011">
    <property type="entry name" value="PROTEIN_KINASE_DOM"/>
    <property type="match status" value="1"/>
</dbReference>
<dbReference type="InterPro" id="IPR011009">
    <property type="entry name" value="Kinase-like_dom_sf"/>
</dbReference>
<dbReference type="GO" id="GO:0005524">
    <property type="term" value="F:ATP binding"/>
    <property type="evidence" value="ECO:0007669"/>
    <property type="project" value="InterPro"/>
</dbReference>
<sequence>MICQGNVGCVNKGNLGENRMPVAVKAINLMQEGARKSFVAECETFKCRSLDDWSHQSNDQLEMGYLNLIQRLNLVTDLAFAIEYLHHHCQPPIVHADLTPNNVLLDHDVIAHVGDFGSFFPIARLVQFLKLLQVQLG</sequence>
<dbReference type="AlphaFoldDB" id="A0AAP0N313"/>
<evidence type="ECO:0000313" key="8">
    <source>
        <dbReference type="EMBL" id="KAK9230377.1"/>
    </source>
</evidence>
<dbReference type="PROSITE" id="PS00109">
    <property type="entry name" value="PROTEIN_KINASE_TYR"/>
    <property type="match status" value="1"/>
</dbReference>
<keyword evidence="5" id="KW-1133">Transmembrane helix</keyword>
<evidence type="ECO:0000256" key="2">
    <source>
        <dbReference type="ARBA" id="ARBA00022614"/>
    </source>
</evidence>
<dbReference type="Proteomes" id="UP001428341">
    <property type="component" value="Unassembled WGS sequence"/>
</dbReference>
<dbReference type="GO" id="GO:0004672">
    <property type="term" value="F:protein kinase activity"/>
    <property type="evidence" value="ECO:0007669"/>
    <property type="project" value="InterPro"/>
</dbReference>
<dbReference type="PANTHER" id="PTHR27008">
    <property type="entry name" value="OS04G0122200 PROTEIN"/>
    <property type="match status" value="1"/>
</dbReference>
<dbReference type="InterPro" id="IPR000719">
    <property type="entry name" value="Prot_kinase_dom"/>
</dbReference>
<reference evidence="8 9" key="1">
    <citation type="submission" date="2024-05" db="EMBL/GenBank/DDBJ databases">
        <title>Haplotype-resolved chromosome-level genome assembly of Huyou (Citrus changshanensis).</title>
        <authorList>
            <person name="Miao C."/>
            <person name="Chen W."/>
            <person name="Wu Y."/>
            <person name="Wang L."/>
            <person name="Zhao S."/>
            <person name="Grierson D."/>
            <person name="Xu C."/>
            <person name="Chen K."/>
        </authorList>
    </citation>
    <scope>NUCLEOTIDE SEQUENCE [LARGE SCALE GENOMIC DNA]</scope>
    <source>
        <strain evidence="8">01-14</strain>
        <tissue evidence="8">Leaf</tissue>
    </source>
</reference>
<name>A0AAP0N313_9ROSI</name>
<feature type="domain" description="Protein kinase" evidence="7">
    <location>
        <begin position="1"/>
        <end position="137"/>
    </location>
</feature>
<keyword evidence="2" id="KW-0433">Leucine-rich repeat</keyword>
<dbReference type="PANTHER" id="PTHR27008:SF592">
    <property type="entry name" value="LEUCINE-RICH REPEAT RECEPTOR-LIKE PROTEIN KINASE FAMILY PROTEIN-RELATED"/>
    <property type="match status" value="1"/>
</dbReference>
<dbReference type="InterPro" id="IPR051809">
    <property type="entry name" value="Plant_receptor-like_S/T_kinase"/>
</dbReference>
<comment type="subcellular location">
    <subcellularLocation>
        <location evidence="1">Membrane</location>
    </subcellularLocation>
</comment>
<dbReference type="EMBL" id="JBCGBO010000001">
    <property type="protein sequence ID" value="KAK9230377.1"/>
    <property type="molecule type" value="Genomic_DNA"/>
</dbReference>
<evidence type="ECO:0000259" key="7">
    <source>
        <dbReference type="PROSITE" id="PS50011"/>
    </source>
</evidence>
<dbReference type="SUPFAM" id="SSF56112">
    <property type="entry name" value="Protein kinase-like (PK-like)"/>
    <property type="match status" value="1"/>
</dbReference>
<evidence type="ECO:0000256" key="6">
    <source>
        <dbReference type="ARBA" id="ARBA00023136"/>
    </source>
</evidence>
<evidence type="ECO:0000313" key="9">
    <source>
        <dbReference type="Proteomes" id="UP001428341"/>
    </source>
</evidence>
<accession>A0AAP0N313</accession>
<proteinExistence type="predicted"/>
<keyword evidence="3" id="KW-0812">Transmembrane</keyword>
<comment type="caution">
    <text evidence="8">The sequence shown here is derived from an EMBL/GenBank/DDBJ whole genome shotgun (WGS) entry which is preliminary data.</text>
</comment>
<evidence type="ECO:0000256" key="5">
    <source>
        <dbReference type="ARBA" id="ARBA00022989"/>
    </source>
</evidence>